<feature type="domain" description="GP-PDE" evidence="2">
    <location>
        <begin position="32"/>
        <end position="260"/>
    </location>
</feature>
<feature type="chain" id="PRO_5026934586" evidence="1">
    <location>
        <begin position="27"/>
        <end position="262"/>
    </location>
</feature>
<protein>
    <submittedName>
        <fullName evidence="3">Glycerophosphoryl diester phosphodiesterase</fullName>
        <ecNumber evidence="3">3.1.4.46</ecNumber>
    </submittedName>
</protein>
<sequence>MRLGGLALAVVLLAGTLAAAPTAAGAARPGDLRITAHRGAPAGGVTENTVPAMRRAVRLKASAVETDVRMTRDGRAVLMHDPTLQRTTTCRGRVAERSLRSLRKHCRGERGGEQVPTLADVLRLAARSRVDVLAELKGRRWSRAEVAEVVRVIDRAGMAGRVTVMAFHPETLRRVEVRRPGLESTFLVRRWAPVADVLAYADGVTLPPAHLTRTHVAAVRAAGKEVIARKANNPRKWRQLKRLGVGGAITDRVVGYRRWLHR</sequence>
<feature type="signal peptide" evidence="1">
    <location>
        <begin position="1"/>
        <end position="26"/>
    </location>
</feature>
<evidence type="ECO:0000259" key="2">
    <source>
        <dbReference type="PROSITE" id="PS51704"/>
    </source>
</evidence>
<evidence type="ECO:0000313" key="3">
    <source>
        <dbReference type="EMBL" id="CAA9379235.1"/>
    </source>
</evidence>
<organism evidence="3">
    <name type="scientific">uncultured Nocardioides sp</name>
    <dbReference type="NCBI Taxonomy" id="198441"/>
    <lineage>
        <taxon>Bacteria</taxon>
        <taxon>Bacillati</taxon>
        <taxon>Actinomycetota</taxon>
        <taxon>Actinomycetes</taxon>
        <taxon>Propionibacteriales</taxon>
        <taxon>Nocardioidaceae</taxon>
        <taxon>Nocardioides</taxon>
        <taxon>environmental samples</taxon>
    </lineage>
</organism>
<keyword evidence="3" id="KW-0378">Hydrolase</keyword>
<reference evidence="3" key="1">
    <citation type="submission" date="2020-02" db="EMBL/GenBank/DDBJ databases">
        <authorList>
            <person name="Meier V. D."/>
        </authorList>
    </citation>
    <scope>NUCLEOTIDE SEQUENCE</scope>
    <source>
        <strain evidence="3">AVDCRST_MAG06</strain>
    </source>
</reference>
<evidence type="ECO:0000256" key="1">
    <source>
        <dbReference type="SAM" id="SignalP"/>
    </source>
</evidence>
<gene>
    <name evidence="3" type="ORF">AVDCRST_MAG06-800</name>
</gene>
<accession>A0A6J4NAA7</accession>
<dbReference type="SUPFAM" id="SSF51695">
    <property type="entry name" value="PLC-like phosphodiesterases"/>
    <property type="match status" value="1"/>
</dbReference>
<dbReference type="Gene3D" id="3.20.20.190">
    <property type="entry name" value="Phosphatidylinositol (PI) phosphodiesterase"/>
    <property type="match status" value="1"/>
</dbReference>
<dbReference type="EC" id="3.1.4.46" evidence="3"/>
<name>A0A6J4NAA7_9ACTN</name>
<dbReference type="InterPro" id="IPR017946">
    <property type="entry name" value="PLC-like_Pdiesterase_TIM-brl"/>
</dbReference>
<dbReference type="PROSITE" id="PS51704">
    <property type="entry name" value="GP_PDE"/>
    <property type="match status" value="1"/>
</dbReference>
<keyword evidence="1" id="KW-0732">Signal</keyword>
<dbReference type="EMBL" id="CADCUP010000052">
    <property type="protein sequence ID" value="CAA9379235.1"/>
    <property type="molecule type" value="Genomic_DNA"/>
</dbReference>
<dbReference type="GO" id="GO:0006629">
    <property type="term" value="P:lipid metabolic process"/>
    <property type="evidence" value="ECO:0007669"/>
    <property type="project" value="InterPro"/>
</dbReference>
<dbReference type="AlphaFoldDB" id="A0A6J4NAA7"/>
<dbReference type="PANTHER" id="PTHR46211">
    <property type="entry name" value="GLYCEROPHOSPHORYL DIESTER PHOSPHODIESTERASE"/>
    <property type="match status" value="1"/>
</dbReference>
<dbReference type="GO" id="GO:0008889">
    <property type="term" value="F:glycerophosphodiester phosphodiesterase activity"/>
    <property type="evidence" value="ECO:0007669"/>
    <property type="project" value="UniProtKB-EC"/>
</dbReference>
<dbReference type="Pfam" id="PF03009">
    <property type="entry name" value="GDPD"/>
    <property type="match status" value="1"/>
</dbReference>
<dbReference type="RefSeq" id="WP_295657122.1">
    <property type="nucleotide sequence ID" value="NZ_CADCUP010000052.1"/>
</dbReference>
<dbReference type="InterPro" id="IPR030395">
    <property type="entry name" value="GP_PDE_dom"/>
</dbReference>
<dbReference type="PANTHER" id="PTHR46211:SF1">
    <property type="entry name" value="GLYCEROPHOSPHODIESTER PHOSPHODIESTERASE, CYTOPLASMIC"/>
    <property type="match status" value="1"/>
</dbReference>
<proteinExistence type="predicted"/>